<evidence type="ECO:0000256" key="4">
    <source>
        <dbReference type="ARBA" id="ARBA00023157"/>
    </source>
</evidence>
<dbReference type="GO" id="GO:0008061">
    <property type="term" value="F:chitin binding"/>
    <property type="evidence" value="ECO:0007669"/>
    <property type="project" value="UniProtKB-KW"/>
</dbReference>
<dbReference type="Pfam" id="PF01607">
    <property type="entry name" value="CBM_14"/>
    <property type="match status" value="8"/>
</dbReference>
<dbReference type="PANTHER" id="PTHR23301">
    <property type="entry name" value="CHITIN BINDING PERITROPHIN-A"/>
    <property type="match status" value="1"/>
</dbReference>
<proteinExistence type="predicted"/>
<keyword evidence="4" id="KW-1015">Disulfide bond</keyword>
<gene>
    <name evidence="7" type="ORF">KR093_003440</name>
</gene>
<dbReference type="SMART" id="SM00494">
    <property type="entry name" value="ChtBD2"/>
    <property type="match status" value="10"/>
</dbReference>
<keyword evidence="5" id="KW-0325">Glycoprotein</keyword>
<dbReference type="EMBL" id="JAJJHW010003409">
    <property type="protein sequence ID" value="KAH8358953.1"/>
    <property type="molecule type" value="Genomic_DNA"/>
</dbReference>
<feature type="domain" description="Chitin-binding type-2" evidence="6">
    <location>
        <begin position="91"/>
        <end position="145"/>
    </location>
</feature>
<dbReference type="PROSITE" id="PS50940">
    <property type="entry name" value="CHIT_BIND_II"/>
    <property type="match status" value="9"/>
</dbReference>
<protein>
    <recommendedName>
        <fullName evidence="6">Chitin-binding type-2 domain-containing protein</fullName>
    </recommendedName>
</protein>
<dbReference type="AlphaFoldDB" id="A0AAD4JSQ9"/>
<dbReference type="PANTHER" id="PTHR23301:SF106">
    <property type="entry name" value="CHITIN-BINDING TYPE-2 DOMAIN-CONTAINING PROTEIN-RELATED"/>
    <property type="match status" value="1"/>
</dbReference>
<feature type="domain" description="Chitin-binding type-2" evidence="6">
    <location>
        <begin position="485"/>
        <end position="539"/>
    </location>
</feature>
<feature type="domain" description="Chitin-binding type-2" evidence="6">
    <location>
        <begin position="147"/>
        <end position="201"/>
    </location>
</feature>
<dbReference type="Proteomes" id="UP001200034">
    <property type="component" value="Unassembled WGS sequence"/>
</dbReference>
<feature type="domain" description="Chitin-binding type-2" evidence="6">
    <location>
        <begin position="35"/>
        <end position="89"/>
    </location>
</feature>
<evidence type="ECO:0000256" key="2">
    <source>
        <dbReference type="ARBA" id="ARBA00022729"/>
    </source>
</evidence>
<feature type="domain" description="Chitin-binding type-2" evidence="6">
    <location>
        <begin position="541"/>
        <end position="585"/>
    </location>
</feature>
<dbReference type="InterPro" id="IPR036508">
    <property type="entry name" value="Chitin-bd_dom_sf"/>
</dbReference>
<reference evidence="7" key="1">
    <citation type="journal article" date="2021" name="Mol. Ecol. Resour.">
        <title>Phylogenomic analyses of the genus Drosophila reveals genomic signals of climate adaptation.</title>
        <authorList>
            <person name="Li F."/>
            <person name="Rane R.V."/>
            <person name="Luria V."/>
            <person name="Xiong Z."/>
            <person name="Chen J."/>
            <person name="Li Z."/>
            <person name="Catullo R.A."/>
            <person name="Griffin P.C."/>
            <person name="Schiffer M."/>
            <person name="Pearce S."/>
            <person name="Lee S.F."/>
            <person name="McElroy K."/>
            <person name="Stocker A."/>
            <person name="Shirriffs J."/>
            <person name="Cockerell F."/>
            <person name="Coppin C."/>
            <person name="Sgro C.M."/>
            <person name="Karger A."/>
            <person name="Cain J.W."/>
            <person name="Weber J.A."/>
            <person name="Santpere G."/>
            <person name="Kirschner M.W."/>
            <person name="Hoffmann A.A."/>
            <person name="Oakeshott J.G."/>
            <person name="Zhang G."/>
        </authorList>
    </citation>
    <scope>NUCLEOTIDE SEQUENCE</scope>
    <source>
        <strain evidence="7">BGI-SZ-2011g</strain>
    </source>
</reference>
<sequence>MNGSIEELNCTGGSYFNSSLKTCLIDNNGICSSIHENCTQGEIEQNPADPCGYLQCVNGSLEDVNCTSGSYFNSTLKTCLIDNNGICSSNHENCTEGEIEQNPADPCGYLQCVNGSLEDVNCTSGSYFNSTLKTCLIDNNGICSSNHENCTEGEIEQNPADPCGYLQCVNGSLEDVNCTSGSYFNSTLKTCLIDNNGICSSNHENCTEGEIEQNPADPCGYLQCVNGSLEEVNCTSGSYFNSTLKTCLIDNNGICSSNYENCTEGGIEQNPADPCGYLQCVNGSLENVNCTSGSYFNSTLNICLIDKNGICSSNHENCTEGEIEQNPADPCGYLRCINGNLEELNCTSGSYFNNSLKACLVDENGVCRSIMEDCIDGDIVENSGDPCGYLICKYGAFSEVNCSSGSYYNSTLKTCLLDKNGICASNNFFEECIDGEVEENPENCCGYLVCKYGSYSEVNCNHGDYFNSSLKTCLLAESGVCSEISEECIEDETQPDPEECAGYLQCINGELVSQFCAYGSYFDATLKSCMVDNDGVCISTSEICEEGERKEEPDDWTSYLECINGDFVERSCPEGSYFESSIKGCTIDENGVYGSQLDLN</sequence>
<evidence type="ECO:0000256" key="1">
    <source>
        <dbReference type="ARBA" id="ARBA00022669"/>
    </source>
</evidence>
<keyword evidence="2" id="KW-0732">Signal</keyword>
<comment type="caution">
    <text evidence="7">The sequence shown here is derived from an EMBL/GenBank/DDBJ whole genome shotgun (WGS) entry which is preliminary data.</text>
</comment>
<keyword evidence="3" id="KW-0677">Repeat</keyword>
<keyword evidence="8" id="KW-1185">Reference proteome</keyword>
<dbReference type="Gene3D" id="2.170.140.10">
    <property type="entry name" value="Chitin binding domain"/>
    <property type="match status" value="5"/>
</dbReference>
<evidence type="ECO:0000256" key="3">
    <source>
        <dbReference type="ARBA" id="ARBA00022737"/>
    </source>
</evidence>
<name>A0AAD4JSQ9_9MUSC</name>
<feature type="domain" description="Chitin-binding type-2" evidence="6">
    <location>
        <begin position="259"/>
        <end position="313"/>
    </location>
</feature>
<feature type="domain" description="Chitin-binding type-2" evidence="6">
    <location>
        <begin position="429"/>
        <end position="483"/>
    </location>
</feature>
<dbReference type="SUPFAM" id="SSF57625">
    <property type="entry name" value="Invertebrate chitin-binding proteins"/>
    <property type="match status" value="10"/>
</dbReference>
<keyword evidence="1" id="KW-0147">Chitin-binding</keyword>
<organism evidence="7 8">
    <name type="scientific">Drosophila rubida</name>
    <dbReference type="NCBI Taxonomy" id="30044"/>
    <lineage>
        <taxon>Eukaryota</taxon>
        <taxon>Metazoa</taxon>
        <taxon>Ecdysozoa</taxon>
        <taxon>Arthropoda</taxon>
        <taxon>Hexapoda</taxon>
        <taxon>Insecta</taxon>
        <taxon>Pterygota</taxon>
        <taxon>Neoptera</taxon>
        <taxon>Endopterygota</taxon>
        <taxon>Diptera</taxon>
        <taxon>Brachycera</taxon>
        <taxon>Muscomorpha</taxon>
        <taxon>Ephydroidea</taxon>
        <taxon>Drosophilidae</taxon>
        <taxon>Drosophila</taxon>
    </lineage>
</organism>
<dbReference type="InterPro" id="IPR051940">
    <property type="entry name" value="Chitin_bind-dev_reg"/>
</dbReference>
<evidence type="ECO:0000313" key="8">
    <source>
        <dbReference type="Proteomes" id="UP001200034"/>
    </source>
</evidence>
<evidence type="ECO:0000259" key="6">
    <source>
        <dbReference type="PROSITE" id="PS50940"/>
    </source>
</evidence>
<dbReference type="InterPro" id="IPR002557">
    <property type="entry name" value="Chitin-bd_dom"/>
</dbReference>
<feature type="domain" description="Chitin-binding type-2" evidence="6">
    <location>
        <begin position="315"/>
        <end position="369"/>
    </location>
</feature>
<feature type="domain" description="Chitin-binding type-2" evidence="6">
    <location>
        <begin position="203"/>
        <end position="257"/>
    </location>
</feature>
<dbReference type="GO" id="GO:0005576">
    <property type="term" value="C:extracellular region"/>
    <property type="evidence" value="ECO:0007669"/>
    <property type="project" value="InterPro"/>
</dbReference>
<evidence type="ECO:0000256" key="5">
    <source>
        <dbReference type="ARBA" id="ARBA00023180"/>
    </source>
</evidence>
<evidence type="ECO:0000313" key="7">
    <source>
        <dbReference type="EMBL" id="KAH8358953.1"/>
    </source>
</evidence>
<accession>A0AAD4JSQ9</accession>